<proteinExistence type="predicted"/>
<dbReference type="PANTHER" id="PTHR47354">
    <property type="entry name" value="NADH OXIDOREDUCTASE HCR"/>
    <property type="match status" value="1"/>
</dbReference>
<dbReference type="AlphaFoldDB" id="A0A286GRW6"/>
<dbReference type="CDD" id="cd00207">
    <property type="entry name" value="fer2"/>
    <property type="match status" value="1"/>
</dbReference>
<evidence type="ECO:0000313" key="12">
    <source>
        <dbReference type="EMBL" id="SOD98232.1"/>
    </source>
</evidence>
<keyword evidence="7" id="KW-0408">Iron</keyword>
<dbReference type="PROSITE" id="PS51384">
    <property type="entry name" value="FAD_FR"/>
    <property type="match status" value="1"/>
</dbReference>
<dbReference type="Proteomes" id="UP000219621">
    <property type="component" value="Unassembled WGS sequence"/>
</dbReference>
<evidence type="ECO:0000256" key="6">
    <source>
        <dbReference type="ARBA" id="ARBA00023002"/>
    </source>
</evidence>
<dbReference type="GO" id="GO:0016491">
    <property type="term" value="F:oxidoreductase activity"/>
    <property type="evidence" value="ECO:0007669"/>
    <property type="project" value="UniProtKB-KW"/>
</dbReference>
<dbReference type="PANTHER" id="PTHR47354:SF8">
    <property type="entry name" value="1,2-PHENYLACETYL-COA EPOXIDASE, SUBUNIT E"/>
    <property type="match status" value="1"/>
</dbReference>
<dbReference type="InterPro" id="IPR039261">
    <property type="entry name" value="FNR_nucleotide-bd"/>
</dbReference>
<dbReference type="Gene3D" id="2.40.30.10">
    <property type="entry name" value="Translation factors"/>
    <property type="match status" value="1"/>
</dbReference>
<comment type="cofactor">
    <cofactor evidence="9">
        <name>[2Fe-2S] cluster</name>
        <dbReference type="ChEBI" id="CHEBI:190135"/>
    </cofactor>
</comment>
<keyword evidence="6" id="KW-0560">Oxidoreductase</keyword>
<dbReference type="RefSeq" id="WP_097280352.1">
    <property type="nucleotide sequence ID" value="NZ_OCNJ01000007.1"/>
</dbReference>
<dbReference type="InterPro" id="IPR036010">
    <property type="entry name" value="2Fe-2S_ferredoxin-like_sf"/>
</dbReference>
<dbReference type="GO" id="GO:0046872">
    <property type="term" value="F:metal ion binding"/>
    <property type="evidence" value="ECO:0007669"/>
    <property type="project" value="UniProtKB-KW"/>
</dbReference>
<evidence type="ECO:0000256" key="1">
    <source>
        <dbReference type="ARBA" id="ARBA00001974"/>
    </source>
</evidence>
<evidence type="ECO:0000256" key="8">
    <source>
        <dbReference type="ARBA" id="ARBA00023014"/>
    </source>
</evidence>
<dbReference type="InterPro" id="IPR012675">
    <property type="entry name" value="Beta-grasp_dom_sf"/>
</dbReference>
<dbReference type="EMBL" id="OCNJ01000007">
    <property type="protein sequence ID" value="SOD98232.1"/>
    <property type="molecule type" value="Genomic_DNA"/>
</dbReference>
<dbReference type="Pfam" id="PF00111">
    <property type="entry name" value="Fer2"/>
    <property type="match status" value="1"/>
</dbReference>
<reference evidence="12 13" key="1">
    <citation type="submission" date="2017-09" db="EMBL/GenBank/DDBJ databases">
        <authorList>
            <person name="Ehlers B."/>
            <person name="Leendertz F.H."/>
        </authorList>
    </citation>
    <scope>NUCLEOTIDE SEQUENCE [LARGE SCALE GENOMIC DNA]</scope>
    <source>
        <strain evidence="12 13">USBA 140</strain>
    </source>
</reference>
<evidence type="ECO:0000256" key="5">
    <source>
        <dbReference type="ARBA" id="ARBA00022827"/>
    </source>
</evidence>
<evidence type="ECO:0000313" key="13">
    <source>
        <dbReference type="Proteomes" id="UP000219621"/>
    </source>
</evidence>
<sequence>MATHFHPLTVSDVRHETDDCVSIRFAVPEDLRESFRFQHGQYLTLRTTIDGEEVRRSYSICAGVPDAELRVAVKSVPGGRFSTWANQALKPGDVIEVMQPAGRFTTPIEPDAAKTYVLFAAGSGITPIISIARTVLALEPHSNVTLFYGNRKGSAIIFREEVEDLKNRFMQRFRVFHVLSRDVQQVDLLRGRLDRAKVETLLDALVQVDTVDHVFVCGPEGMTDDVRAALADRGVPPEKVHFELFGVPGQGKAANRNDEPARITGETSTVTVTLDGLATRFPMDRGLTVLDAGREAGLDLPYACKGGVCATCRCKVVEGEVEMEVNYGLEPSEVAAGYVLSCQSRPKTDTVVVDFDA</sequence>
<name>A0A286GRW6_9PROT</name>
<dbReference type="InterPro" id="IPR011884">
    <property type="entry name" value="PaaE"/>
</dbReference>
<dbReference type="InterPro" id="IPR008333">
    <property type="entry name" value="Cbr1-like_FAD-bd_dom"/>
</dbReference>
<dbReference type="GO" id="GO:0010124">
    <property type="term" value="P:phenylacetate catabolic process"/>
    <property type="evidence" value="ECO:0007669"/>
    <property type="project" value="InterPro"/>
</dbReference>
<dbReference type="GO" id="GO:0051537">
    <property type="term" value="F:2 iron, 2 sulfur cluster binding"/>
    <property type="evidence" value="ECO:0007669"/>
    <property type="project" value="UniProtKB-KW"/>
</dbReference>
<organism evidence="12 13">
    <name type="scientific">Caenispirillum bisanense</name>
    <dbReference type="NCBI Taxonomy" id="414052"/>
    <lineage>
        <taxon>Bacteria</taxon>
        <taxon>Pseudomonadati</taxon>
        <taxon>Pseudomonadota</taxon>
        <taxon>Alphaproteobacteria</taxon>
        <taxon>Rhodospirillales</taxon>
        <taxon>Novispirillaceae</taxon>
        <taxon>Caenispirillum</taxon>
    </lineage>
</organism>
<dbReference type="InterPro" id="IPR050415">
    <property type="entry name" value="MRET"/>
</dbReference>
<gene>
    <name evidence="12" type="ORF">SAMN05421508_107259</name>
</gene>
<evidence type="ECO:0000256" key="2">
    <source>
        <dbReference type="ARBA" id="ARBA00022630"/>
    </source>
</evidence>
<evidence type="ECO:0000259" key="11">
    <source>
        <dbReference type="PROSITE" id="PS51384"/>
    </source>
</evidence>
<dbReference type="PROSITE" id="PS00197">
    <property type="entry name" value="2FE2S_FER_1"/>
    <property type="match status" value="1"/>
</dbReference>
<dbReference type="Pfam" id="PF00175">
    <property type="entry name" value="NAD_binding_1"/>
    <property type="match status" value="1"/>
</dbReference>
<dbReference type="PRINTS" id="PR00406">
    <property type="entry name" value="CYTB5RDTASE"/>
</dbReference>
<dbReference type="PROSITE" id="PS51085">
    <property type="entry name" value="2FE2S_FER_2"/>
    <property type="match status" value="1"/>
</dbReference>
<evidence type="ECO:0000256" key="9">
    <source>
        <dbReference type="ARBA" id="ARBA00034078"/>
    </source>
</evidence>
<keyword evidence="2" id="KW-0285">Flavoprotein</keyword>
<keyword evidence="13" id="KW-1185">Reference proteome</keyword>
<dbReference type="Pfam" id="PF00970">
    <property type="entry name" value="FAD_binding_6"/>
    <property type="match status" value="1"/>
</dbReference>
<dbReference type="InterPro" id="IPR017927">
    <property type="entry name" value="FAD-bd_FR_type"/>
</dbReference>
<dbReference type="SUPFAM" id="SSF52343">
    <property type="entry name" value="Ferredoxin reductase-like, C-terminal NADP-linked domain"/>
    <property type="match status" value="1"/>
</dbReference>
<dbReference type="InterPro" id="IPR001041">
    <property type="entry name" value="2Fe-2S_ferredoxin-type"/>
</dbReference>
<dbReference type="GO" id="GO:0050660">
    <property type="term" value="F:flavin adenine dinucleotide binding"/>
    <property type="evidence" value="ECO:0007669"/>
    <property type="project" value="TreeGrafter"/>
</dbReference>
<feature type="domain" description="2Fe-2S ferredoxin-type" evidence="10">
    <location>
        <begin position="268"/>
        <end position="357"/>
    </location>
</feature>
<dbReference type="SUPFAM" id="SSF54292">
    <property type="entry name" value="2Fe-2S ferredoxin-like"/>
    <property type="match status" value="1"/>
</dbReference>
<evidence type="ECO:0000256" key="3">
    <source>
        <dbReference type="ARBA" id="ARBA00022714"/>
    </source>
</evidence>
<protein>
    <submittedName>
        <fullName evidence="12">Ring-1,2-phenylacetyl-CoA epoxidase subunit PaaE</fullName>
    </submittedName>
</protein>
<dbReference type="InterPro" id="IPR001433">
    <property type="entry name" value="OxRdtase_FAD/NAD-bd"/>
</dbReference>
<dbReference type="OrthoDB" id="9806195at2"/>
<evidence type="ECO:0000256" key="4">
    <source>
        <dbReference type="ARBA" id="ARBA00022723"/>
    </source>
</evidence>
<dbReference type="NCBIfam" id="TIGR02160">
    <property type="entry name" value="PA_CoA_Oxy5"/>
    <property type="match status" value="1"/>
</dbReference>
<dbReference type="InterPro" id="IPR001709">
    <property type="entry name" value="Flavoprot_Pyr_Nucl_cyt_Rdtase"/>
</dbReference>
<keyword evidence="4" id="KW-0479">Metal-binding</keyword>
<comment type="cofactor">
    <cofactor evidence="1">
        <name>FAD</name>
        <dbReference type="ChEBI" id="CHEBI:57692"/>
    </cofactor>
</comment>
<evidence type="ECO:0000256" key="7">
    <source>
        <dbReference type="ARBA" id="ARBA00023004"/>
    </source>
</evidence>
<dbReference type="CDD" id="cd06214">
    <property type="entry name" value="PA_degradation_oxidoreductase_like"/>
    <property type="match status" value="1"/>
</dbReference>
<evidence type="ECO:0000259" key="10">
    <source>
        <dbReference type="PROSITE" id="PS51085"/>
    </source>
</evidence>
<dbReference type="PRINTS" id="PR00371">
    <property type="entry name" value="FPNCR"/>
</dbReference>
<accession>A0A286GRW6</accession>
<dbReference type="Gene3D" id="3.40.50.80">
    <property type="entry name" value="Nucleotide-binding domain of ferredoxin-NADP reductase (FNR) module"/>
    <property type="match status" value="1"/>
</dbReference>
<keyword evidence="3" id="KW-0001">2Fe-2S</keyword>
<keyword evidence="5" id="KW-0274">FAD</keyword>
<dbReference type="InterPro" id="IPR006058">
    <property type="entry name" value="2Fe2S_fd_BS"/>
</dbReference>
<dbReference type="SUPFAM" id="SSF63380">
    <property type="entry name" value="Riboflavin synthase domain-like"/>
    <property type="match status" value="1"/>
</dbReference>
<dbReference type="Gene3D" id="3.10.20.30">
    <property type="match status" value="1"/>
</dbReference>
<feature type="domain" description="FAD-binding FR-type" evidence="11">
    <location>
        <begin position="3"/>
        <end position="107"/>
    </location>
</feature>
<dbReference type="InterPro" id="IPR017938">
    <property type="entry name" value="Riboflavin_synthase-like_b-brl"/>
</dbReference>
<keyword evidence="8" id="KW-0411">Iron-sulfur</keyword>